<dbReference type="STRING" id="319653.SAMN04487973_10246"/>
<evidence type="ECO:0000256" key="4">
    <source>
        <dbReference type="ARBA" id="ARBA00023015"/>
    </source>
</evidence>
<dbReference type="GeneID" id="76043584"/>
<proteinExistence type="inferred from homology"/>
<sequence>MSLNRHQIREAAFQVLFALSSNAEASHEDLYHQVLESYHDASEDVPAYLSQIVDGVLDHQAELDEEISKYLKKTWSVERLARTDHLILQIAFFEINYVEDVPNKVAINEALELAKKFADETAKNFINGVLSSKLG</sequence>
<dbReference type="RefSeq" id="WP_057806253.1">
    <property type="nucleotide sequence ID" value="NZ_BJYP01000005.1"/>
</dbReference>
<evidence type="ECO:0000256" key="2">
    <source>
        <dbReference type="ARBA" id="ARBA00022814"/>
    </source>
</evidence>
<dbReference type="NCBIfam" id="TIGR01951">
    <property type="entry name" value="nusB"/>
    <property type="match status" value="1"/>
</dbReference>
<dbReference type="Pfam" id="PF01029">
    <property type="entry name" value="NusB"/>
    <property type="match status" value="1"/>
</dbReference>
<dbReference type="OrthoDB" id="9811381at2"/>
<dbReference type="Proteomes" id="UP000051749">
    <property type="component" value="Unassembled WGS sequence"/>
</dbReference>
<dbReference type="EMBL" id="JQBY01000010">
    <property type="protein sequence ID" value="KRN82462.1"/>
    <property type="molecule type" value="Genomic_DNA"/>
</dbReference>
<comment type="caution">
    <text evidence="8">The sequence shown here is derived from an EMBL/GenBank/DDBJ whole genome shotgun (WGS) entry which is preliminary data.</text>
</comment>
<dbReference type="PANTHER" id="PTHR11078:SF3">
    <property type="entry name" value="ANTITERMINATION NUSB DOMAIN-CONTAINING PROTEIN"/>
    <property type="match status" value="1"/>
</dbReference>
<keyword evidence="5 6" id="KW-0804">Transcription</keyword>
<dbReference type="InterPro" id="IPR006027">
    <property type="entry name" value="NusB_RsmB_TIM44"/>
</dbReference>
<comment type="function">
    <text evidence="6">Involved in transcription antitermination. Required for transcription of ribosomal RNA (rRNA) genes. Binds specifically to the boxA antiterminator sequence of the ribosomal RNA (rrn) operons.</text>
</comment>
<evidence type="ECO:0000256" key="3">
    <source>
        <dbReference type="ARBA" id="ARBA00022884"/>
    </source>
</evidence>
<keyword evidence="11" id="KW-1185">Reference proteome</keyword>
<dbReference type="EMBL" id="FOGK01000002">
    <property type="protein sequence ID" value="SER14307.1"/>
    <property type="molecule type" value="Genomic_DNA"/>
</dbReference>
<accession>A0A0R2JYZ5</accession>
<evidence type="ECO:0000256" key="1">
    <source>
        <dbReference type="ARBA" id="ARBA00005952"/>
    </source>
</evidence>
<reference evidence="9 11" key="2">
    <citation type="submission" date="2016-10" db="EMBL/GenBank/DDBJ databases">
        <authorList>
            <person name="Varghese N."/>
            <person name="Submissions S."/>
        </authorList>
    </citation>
    <scope>NUCLEOTIDE SEQUENCE [LARGE SCALE GENOMIC DNA]</scope>
    <source>
        <strain evidence="9 11">CGMCC 1.3889</strain>
    </source>
</reference>
<evidence type="ECO:0000313" key="9">
    <source>
        <dbReference type="EMBL" id="SER14307.1"/>
    </source>
</evidence>
<keyword evidence="2 6" id="KW-0889">Transcription antitermination</keyword>
<dbReference type="InterPro" id="IPR011605">
    <property type="entry name" value="NusB_fam"/>
</dbReference>
<protein>
    <recommendedName>
        <fullName evidence="6">Transcription antitermination protein NusB</fullName>
    </recommendedName>
    <alternativeName>
        <fullName evidence="6">Antitermination factor NusB</fullName>
    </alternativeName>
</protein>
<gene>
    <name evidence="6" type="primary">nusB</name>
    <name evidence="8" type="ORF">IV87_GL000217</name>
    <name evidence="9" type="ORF">SAMN04487973_10246</name>
</gene>
<dbReference type="SUPFAM" id="SSF48013">
    <property type="entry name" value="NusB-like"/>
    <property type="match status" value="1"/>
</dbReference>
<evidence type="ECO:0000256" key="6">
    <source>
        <dbReference type="HAMAP-Rule" id="MF_00073"/>
    </source>
</evidence>
<evidence type="ECO:0000313" key="11">
    <source>
        <dbReference type="Proteomes" id="UP000182818"/>
    </source>
</evidence>
<reference evidence="8 10" key="1">
    <citation type="journal article" date="2015" name="Genome Announc.">
        <title>Expanding the biotechnology potential of lactobacilli through comparative genomics of 213 strains and associated genera.</title>
        <authorList>
            <person name="Sun Z."/>
            <person name="Harris H.M."/>
            <person name="McCann A."/>
            <person name="Guo C."/>
            <person name="Argimon S."/>
            <person name="Zhang W."/>
            <person name="Yang X."/>
            <person name="Jeffery I.B."/>
            <person name="Cooney J.C."/>
            <person name="Kagawa T.F."/>
            <person name="Liu W."/>
            <person name="Song Y."/>
            <person name="Salvetti E."/>
            <person name="Wrobel A."/>
            <person name="Rasinkangas P."/>
            <person name="Parkhill J."/>
            <person name="Rea M.C."/>
            <person name="O'Sullivan O."/>
            <person name="Ritari J."/>
            <person name="Douillard F.P."/>
            <person name="Paul Ross R."/>
            <person name="Yang R."/>
            <person name="Briner A.E."/>
            <person name="Felis G.E."/>
            <person name="de Vos W.M."/>
            <person name="Barrangou R."/>
            <person name="Klaenhammer T.R."/>
            <person name="Caufield P.W."/>
            <person name="Cui Y."/>
            <person name="Zhang H."/>
            <person name="O'Toole P.W."/>
        </authorList>
    </citation>
    <scope>NUCLEOTIDE SEQUENCE [LARGE SCALE GENOMIC DNA]</scope>
    <source>
        <strain evidence="8 10">DSM 22301</strain>
    </source>
</reference>
<dbReference type="NCBIfam" id="NF001223">
    <property type="entry name" value="PRK00202.1-1"/>
    <property type="match status" value="1"/>
</dbReference>
<dbReference type="GO" id="GO:0003723">
    <property type="term" value="F:RNA binding"/>
    <property type="evidence" value="ECO:0007669"/>
    <property type="project" value="UniProtKB-UniRule"/>
</dbReference>
<dbReference type="AlphaFoldDB" id="A0A0R2JYZ5"/>
<dbReference type="Gene3D" id="1.10.940.10">
    <property type="entry name" value="NusB-like"/>
    <property type="match status" value="1"/>
</dbReference>
<dbReference type="PANTHER" id="PTHR11078">
    <property type="entry name" value="N UTILIZATION SUBSTANCE PROTEIN B-RELATED"/>
    <property type="match status" value="1"/>
</dbReference>
<name>A0A0R2JYZ5_9LACO</name>
<feature type="domain" description="NusB/RsmB/TIM44" evidence="7">
    <location>
        <begin position="6"/>
        <end position="131"/>
    </location>
</feature>
<dbReference type="GO" id="GO:0031564">
    <property type="term" value="P:transcription antitermination"/>
    <property type="evidence" value="ECO:0007669"/>
    <property type="project" value="UniProtKB-KW"/>
</dbReference>
<dbReference type="GO" id="GO:0005829">
    <property type="term" value="C:cytosol"/>
    <property type="evidence" value="ECO:0007669"/>
    <property type="project" value="TreeGrafter"/>
</dbReference>
<evidence type="ECO:0000313" key="8">
    <source>
        <dbReference type="EMBL" id="KRN82462.1"/>
    </source>
</evidence>
<evidence type="ECO:0000256" key="5">
    <source>
        <dbReference type="ARBA" id="ARBA00023163"/>
    </source>
</evidence>
<keyword evidence="3 6" id="KW-0694">RNA-binding</keyword>
<dbReference type="PATRIC" id="fig|319653.3.peg.223"/>
<dbReference type="Proteomes" id="UP000182818">
    <property type="component" value="Unassembled WGS sequence"/>
</dbReference>
<keyword evidence="4 6" id="KW-0805">Transcription regulation</keyword>
<evidence type="ECO:0000259" key="7">
    <source>
        <dbReference type="Pfam" id="PF01029"/>
    </source>
</evidence>
<dbReference type="GO" id="GO:0006353">
    <property type="term" value="P:DNA-templated transcription termination"/>
    <property type="evidence" value="ECO:0007669"/>
    <property type="project" value="UniProtKB-UniRule"/>
</dbReference>
<organism evidence="8 10">
    <name type="scientific">Pediococcus ethanolidurans</name>
    <dbReference type="NCBI Taxonomy" id="319653"/>
    <lineage>
        <taxon>Bacteria</taxon>
        <taxon>Bacillati</taxon>
        <taxon>Bacillota</taxon>
        <taxon>Bacilli</taxon>
        <taxon>Lactobacillales</taxon>
        <taxon>Lactobacillaceae</taxon>
        <taxon>Pediococcus</taxon>
    </lineage>
</organism>
<dbReference type="HAMAP" id="MF_00073">
    <property type="entry name" value="NusB"/>
    <property type="match status" value="1"/>
</dbReference>
<evidence type="ECO:0000313" key="10">
    <source>
        <dbReference type="Proteomes" id="UP000051749"/>
    </source>
</evidence>
<comment type="similarity">
    <text evidence="1 6">Belongs to the NusB family.</text>
</comment>
<dbReference type="InterPro" id="IPR035926">
    <property type="entry name" value="NusB-like_sf"/>
</dbReference>